<dbReference type="Proteomes" id="UP000649829">
    <property type="component" value="Unassembled WGS sequence"/>
</dbReference>
<gene>
    <name evidence="2" type="ORF">GCM10011534_34070</name>
</gene>
<evidence type="ECO:0000256" key="1">
    <source>
        <dbReference type="SAM" id="MobiDB-lite"/>
    </source>
</evidence>
<dbReference type="AlphaFoldDB" id="A0A917T4L6"/>
<proteinExistence type="predicted"/>
<reference evidence="2" key="1">
    <citation type="journal article" date="2014" name="Int. J. Syst. Evol. Microbiol.">
        <title>Complete genome sequence of Corynebacterium casei LMG S-19264T (=DSM 44701T), isolated from a smear-ripened cheese.</title>
        <authorList>
            <consortium name="US DOE Joint Genome Institute (JGI-PGF)"/>
            <person name="Walter F."/>
            <person name="Albersmeier A."/>
            <person name="Kalinowski J."/>
            <person name="Ruckert C."/>
        </authorList>
    </citation>
    <scope>NUCLEOTIDE SEQUENCE</scope>
    <source>
        <strain evidence="2">CGMCC 1.6293</strain>
    </source>
</reference>
<feature type="compositionally biased region" description="Pro residues" evidence="1">
    <location>
        <begin position="105"/>
        <end position="115"/>
    </location>
</feature>
<name>A0A917T4L6_9RHOB</name>
<sequence>MLHGIALDHDDAVLVDDVAVVAVADDPAGGEEGLHFGPSIALRSISMARRDAGPRPSLPPKGRILSVPRRNIGMGTITPRIARSRDAPTQGRTRPLPVSLGSLTAPPPRICHPAR</sequence>
<comment type="caution">
    <text evidence="2">The sequence shown here is derived from an EMBL/GenBank/DDBJ whole genome shotgun (WGS) entry which is preliminary data.</text>
</comment>
<reference evidence="2" key="2">
    <citation type="submission" date="2020-09" db="EMBL/GenBank/DDBJ databases">
        <authorList>
            <person name="Sun Q."/>
            <person name="Zhou Y."/>
        </authorList>
    </citation>
    <scope>NUCLEOTIDE SEQUENCE</scope>
    <source>
        <strain evidence="2">CGMCC 1.6293</strain>
    </source>
</reference>
<organism evidence="2 3">
    <name type="scientific">Pseudooceanicola nanhaiensis</name>
    <dbReference type="NCBI Taxonomy" id="375761"/>
    <lineage>
        <taxon>Bacteria</taxon>
        <taxon>Pseudomonadati</taxon>
        <taxon>Pseudomonadota</taxon>
        <taxon>Alphaproteobacteria</taxon>
        <taxon>Rhodobacterales</taxon>
        <taxon>Paracoccaceae</taxon>
        <taxon>Pseudooceanicola</taxon>
    </lineage>
</organism>
<protein>
    <submittedName>
        <fullName evidence="2">Uncharacterized protein</fullName>
    </submittedName>
</protein>
<dbReference type="EMBL" id="BMLF01000002">
    <property type="protein sequence ID" value="GGM09242.1"/>
    <property type="molecule type" value="Genomic_DNA"/>
</dbReference>
<evidence type="ECO:0000313" key="2">
    <source>
        <dbReference type="EMBL" id="GGM09242.1"/>
    </source>
</evidence>
<accession>A0A917T4L6</accession>
<feature type="region of interest" description="Disordered" evidence="1">
    <location>
        <begin position="50"/>
        <end position="115"/>
    </location>
</feature>
<evidence type="ECO:0000313" key="3">
    <source>
        <dbReference type="Proteomes" id="UP000649829"/>
    </source>
</evidence>
<keyword evidence="3" id="KW-1185">Reference proteome</keyword>